<proteinExistence type="inferred from homology"/>
<name>A0A1X2G713_9FUNG</name>
<dbReference type="GO" id="GO:0006888">
    <property type="term" value="P:endoplasmic reticulum to Golgi vesicle-mediated transport"/>
    <property type="evidence" value="ECO:0007669"/>
    <property type="project" value="TreeGrafter"/>
</dbReference>
<dbReference type="GO" id="GO:0005737">
    <property type="term" value="C:cytoplasm"/>
    <property type="evidence" value="ECO:0007669"/>
    <property type="project" value="GOC"/>
</dbReference>
<evidence type="ECO:0000259" key="2">
    <source>
        <dbReference type="Pfam" id="PF25809"/>
    </source>
</evidence>
<dbReference type="STRING" id="101127.A0A1X2G713"/>
<dbReference type="Proteomes" id="UP000242146">
    <property type="component" value="Unassembled WGS sequence"/>
</dbReference>
<evidence type="ECO:0000313" key="4">
    <source>
        <dbReference type="Proteomes" id="UP000242146"/>
    </source>
</evidence>
<dbReference type="EMBL" id="MCGT01000036">
    <property type="protein sequence ID" value="ORX46763.1"/>
    <property type="molecule type" value="Genomic_DNA"/>
</dbReference>
<comment type="similarity">
    <text evidence="1">Belongs to the STEEP1 family.</text>
</comment>
<dbReference type="AlphaFoldDB" id="A0A1X2G713"/>
<evidence type="ECO:0000313" key="3">
    <source>
        <dbReference type="EMBL" id="ORX46763.1"/>
    </source>
</evidence>
<feature type="domain" description="STEEP1" evidence="2">
    <location>
        <begin position="19"/>
        <end position="125"/>
    </location>
</feature>
<organism evidence="3 4">
    <name type="scientific">Hesseltinella vesiculosa</name>
    <dbReference type="NCBI Taxonomy" id="101127"/>
    <lineage>
        <taxon>Eukaryota</taxon>
        <taxon>Fungi</taxon>
        <taxon>Fungi incertae sedis</taxon>
        <taxon>Mucoromycota</taxon>
        <taxon>Mucoromycotina</taxon>
        <taxon>Mucoromycetes</taxon>
        <taxon>Mucorales</taxon>
        <taxon>Cunninghamellaceae</taxon>
        <taxon>Hesseltinella</taxon>
    </lineage>
</organism>
<dbReference type="OrthoDB" id="418131at2759"/>
<reference evidence="3 4" key="1">
    <citation type="submission" date="2016-07" db="EMBL/GenBank/DDBJ databases">
        <title>Pervasive Adenine N6-methylation of Active Genes in Fungi.</title>
        <authorList>
            <consortium name="DOE Joint Genome Institute"/>
            <person name="Mondo S.J."/>
            <person name="Dannebaum R.O."/>
            <person name="Kuo R.C."/>
            <person name="Labutti K."/>
            <person name="Haridas S."/>
            <person name="Kuo A."/>
            <person name="Salamov A."/>
            <person name="Ahrendt S.R."/>
            <person name="Lipzen A."/>
            <person name="Sullivan W."/>
            <person name="Andreopoulos W.B."/>
            <person name="Clum A."/>
            <person name="Lindquist E."/>
            <person name="Daum C."/>
            <person name="Ramamoorthy G.K."/>
            <person name="Gryganskyi A."/>
            <person name="Culley D."/>
            <person name="Magnuson J.K."/>
            <person name="James T.Y."/>
            <person name="O'Malley M.A."/>
            <person name="Stajich J.E."/>
            <person name="Spatafora J.W."/>
            <person name="Visel A."/>
            <person name="Grigoriev I.V."/>
        </authorList>
    </citation>
    <scope>NUCLEOTIDE SEQUENCE [LARGE SCALE GENOMIC DNA]</scope>
    <source>
        <strain evidence="3 4">NRRL 3301</strain>
    </source>
</reference>
<dbReference type="GO" id="GO:0090158">
    <property type="term" value="P:endoplasmic reticulum membrane organization"/>
    <property type="evidence" value="ECO:0007669"/>
    <property type="project" value="TreeGrafter"/>
</dbReference>
<protein>
    <recommendedName>
        <fullName evidence="2">STEEP1 domain-containing protein</fullName>
    </recommendedName>
</protein>
<evidence type="ECO:0000256" key="1">
    <source>
        <dbReference type="ARBA" id="ARBA00024205"/>
    </source>
</evidence>
<dbReference type="InterPro" id="IPR057965">
    <property type="entry name" value="STEEP1_dom"/>
</dbReference>
<keyword evidence="4" id="KW-1185">Reference proteome</keyword>
<dbReference type="PANTHER" id="PTHR46355">
    <property type="entry name" value="UPF0428 PROTEIN CXORF56"/>
    <property type="match status" value="1"/>
</dbReference>
<accession>A0A1X2G713</accession>
<dbReference type="InterPro" id="IPR029704">
    <property type="entry name" value="STEEP-like"/>
</dbReference>
<comment type="caution">
    <text evidence="3">The sequence shown here is derived from an EMBL/GenBank/DDBJ whole genome shotgun (WGS) entry which is preliminary data.</text>
</comment>
<dbReference type="Pfam" id="PF25809">
    <property type="entry name" value="STEEP1"/>
    <property type="match status" value="1"/>
</dbReference>
<gene>
    <name evidence="3" type="ORF">DM01DRAFT_1339419</name>
</gene>
<sequence length="139" mass="15628">MPKVVSSSTVSSSHYDDTNQRSSLHVYYCLCSEFILAIDSDLRTLPRRQVDNALVIDNTQRTYKLAALAMDPVVLKRGDLLEPQYRYHCPRCQLLIAYESQPERKNGHYTYVVDGSLTDTQGITPSTSLLEPFAPKASA</sequence>
<dbReference type="PANTHER" id="PTHR46355:SF1">
    <property type="entry name" value="STING ER EXIT PROTEIN"/>
    <property type="match status" value="1"/>
</dbReference>